<dbReference type="InterPro" id="IPR005530">
    <property type="entry name" value="SPW"/>
</dbReference>
<dbReference type="AlphaFoldDB" id="A0A6J4IQJ1"/>
<keyword evidence="1" id="KW-0812">Transmembrane</keyword>
<keyword evidence="1" id="KW-0472">Membrane</keyword>
<evidence type="ECO:0000256" key="1">
    <source>
        <dbReference type="SAM" id="Phobius"/>
    </source>
</evidence>
<evidence type="ECO:0000259" key="2">
    <source>
        <dbReference type="Pfam" id="PF03779"/>
    </source>
</evidence>
<sequence length="138" mass="14930">MRFISTKTHGVLDYLTGLLLIAAPWLLGFAEGGAETWVPVILGAGALVYSLMTNYELGAMKVFSMPMHLMLDLFSGIFLAASPWIFGFADRVYLPHLILGIFEIGASLMTDKVPYKGTSSMGHGMGHSTGGRMADTRI</sequence>
<name>A0A6J4IQJ1_9SPHI</name>
<keyword evidence="1" id="KW-1133">Transmembrane helix</keyword>
<feature type="transmembrane region" description="Helical" evidence="1">
    <location>
        <begin position="36"/>
        <end position="57"/>
    </location>
</feature>
<feature type="transmembrane region" description="Helical" evidence="1">
    <location>
        <begin position="69"/>
        <end position="86"/>
    </location>
</feature>
<feature type="domain" description="SPW repeat-containing integral membrane" evidence="2">
    <location>
        <begin position="9"/>
        <end position="107"/>
    </location>
</feature>
<dbReference type="Pfam" id="PF03779">
    <property type="entry name" value="SPW"/>
    <property type="match status" value="1"/>
</dbReference>
<gene>
    <name evidence="3" type="ORF">AVDCRST_MAG56-2253</name>
</gene>
<dbReference type="EMBL" id="CADCTQ010000204">
    <property type="protein sequence ID" value="CAA9257170.1"/>
    <property type="molecule type" value="Genomic_DNA"/>
</dbReference>
<organism evidence="3">
    <name type="scientific">uncultured Cytophagales bacterium</name>
    <dbReference type="NCBI Taxonomy" id="158755"/>
    <lineage>
        <taxon>Bacteria</taxon>
        <taxon>Pseudomonadati</taxon>
        <taxon>Bacteroidota</taxon>
        <taxon>Sphingobacteriia</taxon>
        <taxon>Sphingobacteriales</taxon>
        <taxon>environmental samples</taxon>
    </lineage>
</organism>
<feature type="transmembrane region" description="Helical" evidence="1">
    <location>
        <begin position="12"/>
        <end position="30"/>
    </location>
</feature>
<reference evidence="3" key="1">
    <citation type="submission" date="2020-02" db="EMBL/GenBank/DDBJ databases">
        <authorList>
            <person name="Meier V. D."/>
        </authorList>
    </citation>
    <scope>NUCLEOTIDE SEQUENCE</scope>
    <source>
        <strain evidence="3">AVDCRST_MAG56</strain>
    </source>
</reference>
<protein>
    <recommendedName>
        <fullName evidence="2">SPW repeat-containing integral membrane domain-containing protein</fullName>
    </recommendedName>
</protein>
<evidence type="ECO:0000313" key="3">
    <source>
        <dbReference type="EMBL" id="CAA9257170.1"/>
    </source>
</evidence>
<proteinExistence type="predicted"/>
<accession>A0A6J4IQJ1</accession>